<reference evidence="2 3" key="1">
    <citation type="journal article" date="2008" name="Int. J. Syst. Evol. Microbiol.">
        <title>Description of Roseateles aquatilis sp. nov. and Roseateles terrae sp. nov., in the class Betaproteobacteria, and emended description of the genus Roseateles.</title>
        <authorList>
            <person name="Gomila M."/>
            <person name="Bowien B."/>
            <person name="Falsen E."/>
            <person name="Moore E.R."/>
            <person name="Lalucat J."/>
        </authorList>
    </citation>
    <scope>NUCLEOTIDE SEQUENCE [LARGE SCALE GENOMIC DNA]</scope>
    <source>
        <strain evidence="2 3">CCUG 48205</strain>
    </source>
</reference>
<dbReference type="RefSeq" id="WP_088382739.1">
    <property type="nucleotide sequence ID" value="NZ_NIOF01000001.1"/>
</dbReference>
<feature type="region of interest" description="Disordered" evidence="1">
    <location>
        <begin position="40"/>
        <end position="68"/>
    </location>
</feature>
<organism evidence="2 3">
    <name type="scientific">Roseateles aquatilis</name>
    <dbReference type="NCBI Taxonomy" id="431061"/>
    <lineage>
        <taxon>Bacteria</taxon>
        <taxon>Pseudomonadati</taxon>
        <taxon>Pseudomonadota</taxon>
        <taxon>Betaproteobacteria</taxon>
        <taxon>Burkholderiales</taxon>
        <taxon>Sphaerotilaceae</taxon>
        <taxon>Roseateles</taxon>
    </lineage>
</organism>
<accession>A0A246JM62</accession>
<gene>
    <name evidence="2" type="ORF">CDN99_03795</name>
</gene>
<evidence type="ECO:0000313" key="3">
    <source>
        <dbReference type="Proteomes" id="UP000197468"/>
    </source>
</evidence>
<dbReference type="PROSITE" id="PS51318">
    <property type="entry name" value="TAT"/>
    <property type="match status" value="1"/>
</dbReference>
<evidence type="ECO:0008006" key="4">
    <source>
        <dbReference type="Google" id="ProtNLM"/>
    </source>
</evidence>
<evidence type="ECO:0000256" key="1">
    <source>
        <dbReference type="SAM" id="MobiDB-lite"/>
    </source>
</evidence>
<comment type="caution">
    <text evidence="2">The sequence shown here is derived from an EMBL/GenBank/DDBJ whole genome shotgun (WGS) entry which is preliminary data.</text>
</comment>
<proteinExistence type="predicted"/>
<name>A0A246JM62_9BURK</name>
<evidence type="ECO:0000313" key="2">
    <source>
        <dbReference type="EMBL" id="OWQ93593.1"/>
    </source>
</evidence>
<dbReference type="Proteomes" id="UP000197468">
    <property type="component" value="Unassembled WGS sequence"/>
</dbReference>
<dbReference type="InterPro" id="IPR006311">
    <property type="entry name" value="TAT_signal"/>
</dbReference>
<dbReference type="OrthoDB" id="9122506at2"/>
<dbReference type="EMBL" id="NIOF01000001">
    <property type="protein sequence ID" value="OWQ93593.1"/>
    <property type="molecule type" value="Genomic_DNA"/>
</dbReference>
<protein>
    <recommendedName>
        <fullName evidence="4">Atrophin-1 multi-domain protein</fullName>
    </recommendedName>
</protein>
<dbReference type="AlphaFoldDB" id="A0A246JM62"/>
<sequence length="490" mass="53361">MTSFWNRRRWCGAGLGLAAGSATPWLMPVAAALDEAGERAASGADAQQRRLRFGTPERPFSARSPWNSRPVDPVLGEAKVPKDDYYPTIENGTWSTGVFVCGPDDKPQRVRGLPGQPGVWDPDAEAHQSEIVIPRWPQAAMPSKGSDGHLDVVDTQTGIIHSFFMLKRIGDDDWRAQQYAWSRLDGRGWGDPAHYFQGARAAGVPTMGGVIRRHEYDDGDTMFRHALAMSLTFSALQARPNYVFPATSADNSPERNKGTIPEGALLMLPPQFDVRQLSDLKLRKVAETLKTYGAYVVDRNTGTPFVIYAEIGTPVRLHPMGGWNNQVASDLDRIRAGLRQVTSVASWVDGHGRPVDLAAPMNVLSMRGQWKSERGDARARYDTWKQAVVLSDARAGDAVSGSADRAITGVYWAKPKPGQNCRLTARAGNATLRLQLRSGGGSAAVDTGELVDGKSVTFRWPERYAGARLVVRATADGEAWAGGELLALAE</sequence>
<keyword evidence="3" id="KW-1185">Reference proteome</keyword>